<dbReference type="RefSeq" id="XP_052905643.1">
    <property type="nucleotide sequence ID" value="XM_053047818.1"/>
</dbReference>
<evidence type="ECO:0000256" key="10">
    <source>
        <dbReference type="RuleBase" id="RU000304"/>
    </source>
</evidence>
<dbReference type="InterPro" id="IPR017441">
    <property type="entry name" value="Protein_kinase_ATP_BS"/>
</dbReference>
<evidence type="ECO:0000256" key="1">
    <source>
        <dbReference type="ARBA" id="ARBA00012513"/>
    </source>
</evidence>
<dbReference type="PANTHER" id="PTHR43895:SF32">
    <property type="entry name" value="SERINE_THREONINE-PROTEIN KINASE CHK1"/>
    <property type="match status" value="1"/>
</dbReference>
<evidence type="ECO:0000256" key="8">
    <source>
        <dbReference type="ARBA" id="ARBA00048679"/>
    </source>
</evidence>
<dbReference type="AlphaFoldDB" id="A0A086J4M0"/>
<dbReference type="Proteomes" id="UP000054524">
    <property type="component" value="Unassembled WGS sequence"/>
</dbReference>
<keyword evidence="5" id="KW-0418">Kinase</keyword>
<dbReference type="GO" id="GO:0005524">
    <property type="term" value="F:ATP binding"/>
    <property type="evidence" value="ECO:0007669"/>
    <property type="project" value="UniProtKB-UniRule"/>
</dbReference>
<dbReference type="EMBL" id="AKIJ01000001">
    <property type="protein sequence ID" value="KFG27088.1"/>
    <property type="molecule type" value="Genomic_DNA"/>
</dbReference>
<gene>
    <name evidence="12" type="ORF">NESG_00163</name>
</gene>
<dbReference type="Pfam" id="PF00069">
    <property type="entry name" value="Pkinase"/>
    <property type="match status" value="1"/>
</dbReference>
<organism evidence="12 13">
    <name type="scientific">Nematocida ausubeli (strain ATCC PRA-371 / ERTm2)</name>
    <name type="common">Nematode killer fungus</name>
    <dbReference type="NCBI Taxonomy" id="1913371"/>
    <lineage>
        <taxon>Eukaryota</taxon>
        <taxon>Fungi</taxon>
        <taxon>Fungi incertae sedis</taxon>
        <taxon>Microsporidia</taxon>
        <taxon>Nematocida</taxon>
    </lineage>
</organism>
<dbReference type="PROSITE" id="PS00108">
    <property type="entry name" value="PROTEIN_KINASE_ST"/>
    <property type="match status" value="1"/>
</dbReference>
<dbReference type="InterPro" id="IPR008271">
    <property type="entry name" value="Ser/Thr_kinase_AS"/>
</dbReference>
<dbReference type="HOGENOM" id="CLU_000288_63_0_1"/>
<dbReference type="GO" id="GO:0007165">
    <property type="term" value="P:signal transduction"/>
    <property type="evidence" value="ECO:0007669"/>
    <property type="project" value="TreeGrafter"/>
</dbReference>
<keyword evidence="4 9" id="KW-0547">Nucleotide-binding</keyword>
<dbReference type="PANTHER" id="PTHR43895">
    <property type="entry name" value="CALCIUM/CALMODULIN-DEPENDENT PROTEIN KINASE KINASE-RELATED"/>
    <property type="match status" value="1"/>
</dbReference>
<evidence type="ECO:0000256" key="4">
    <source>
        <dbReference type="ARBA" id="ARBA00022741"/>
    </source>
</evidence>
<dbReference type="SMART" id="SM00220">
    <property type="entry name" value="S_TKc"/>
    <property type="match status" value="1"/>
</dbReference>
<keyword evidence="6 9" id="KW-0067">ATP-binding</keyword>
<sequence>METLYSLEGYEFKELLGEGMYAEVYLAKKGTETCAMKVVHKGKHRKRGTMHAKKEISALQRLGSMPGIAHLKEWHETESLVFIALSYFRGYSLSNLPSALSVQEILYTGLSILQTLAQMHSLGVYHLDIKPDNVIVSRHGAHLIDFGCSIISPECTISGSTLPFEGTPAYMAPEMIKKKSSCILLASLDVWGFGCLLYYMAVGKDTFVSTSLYSLYPKILSCKIDYTGVPDEIEDICKQIFIKRPDDRITVADLILLIMKKITV</sequence>
<name>A0A086J4M0_NEMA1</name>
<evidence type="ECO:0000256" key="6">
    <source>
        <dbReference type="ARBA" id="ARBA00022840"/>
    </source>
</evidence>
<evidence type="ECO:0000256" key="5">
    <source>
        <dbReference type="ARBA" id="ARBA00022777"/>
    </source>
</evidence>
<keyword evidence="13" id="KW-1185">Reference proteome</keyword>
<evidence type="ECO:0000313" key="13">
    <source>
        <dbReference type="Proteomes" id="UP000054524"/>
    </source>
</evidence>
<comment type="catalytic activity">
    <reaction evidence="7">
        <text>L-threonyl-[protein] + ATP = O-phospho-L-threonyl-[protein] + ADP + H(+)</text>
        <dbReference type="Rhea" id="RHEA:46608"/>
        <dbReference type="Rhea" id="RHEA-COMP:11060"/>
        <dbReference type="Rhea" id="RHEA-COMP:11605"/>
        <dbReference type="ChEBI" id="CHEBI:15378"/>
        <dbReference type="ChEBI" id="CHEBI:30013"/>
        <dbReference type="ChEBI" id="CHEBI:30616"/>
        <dbReference type="ChEBI" id="CHEBI:61977"/>
        <dbReference type="ChEBI" id="CHEBI:456216"/>
        <dbReference type="EC" id="2.7.11.1"/>
    </reaction>
</comment>
<evidence type="ECO:0000256" key="9">
    <source>
        <dbReference type="PROSITE-ProRule" id="PRU10141"/>
    </source>
</evidence>
<dbReference type="GeneID" id="77675136"/>
<dbReference type="SUPFAM" id="SSF56112">
    <property type="entry name" value="Protein kinase-like (PK-like)"/>
    <property type="match status" value="1"/>
</dbReference>
<evidence type="ECO:0000256" key="2">
    <source>
        <dbReference type="ARBA" id="ARBA00022527"/>
    </source>
</evidence>
<feature type="binding site" evidence="9">
    <location>
        <position position="37"/>
    </location>
    <ligand>
        <name>ATP</name>
        <dbReference type="ChEBI" id="CHEBI:30616"/>
    </ligand>
</feature>
<comment type="catalytic activity">
    <reaction evidence="8">
        <text>L-seryl-[protein] + ATP = O-phospho-L-seryl-[protein] + ADP + H(+)</text>
        <dbReference type="Rhea" id="RHEA:17989"/>
        <dbReference type="Rhea" id="RHEA-COMP:9863"/>
        <dbReference type="Rhea" id="RHEA-COMP:11604"/>
        <dbReference type="ChEBI" id="CHEBI:15378"/>
        <dbReference type="ChEBI" id="CHEBI:29999"/>
        <dbReference type="ChEBI" id="CHEBI:30616"/>
        <dbReference type="ChEBI" id="CHEBI:83421"/>
        <dbReference type="ChEBI" id="CHEBI:456216"/>
        <dbReference type="EC" id="2.7.11.1"/>
    </reaction>
</comment>
<dbReference type="Gene3D" id="1.10.510.10">
    <property type="entry name" value="Transferase(Phosphotransferase) domain 1"/>
    <property type="match status" value="1"/>
</dbReference>
<dbReference type="InterPro" id="IPR011009">
    <property type="entry name" value="Kinase-like_dom_sf"/>
</dbReference>
<keyword evidence="2 10" id="KW-0723">Serine/threonine-protein kinase</keyword>
<dbReference type="PROSITE" id="PS50011">
    <property type="entry name" value="PROTEIN_KINASE_DOM"/>
    <property type="match status" value="1"/>
</dbReference>
<evidence type="ECO:0000256" key="7">
    <source>
        <dbReference type="ARBA" id="ARBA00047899"/>
    </source>
</evidence>
<keyword evidence="3" id="KW-0808">Transferase</keyword>
<reference evidence="12 13" key="1">
    <citation type="journal article" date="2014" name="Genome Announc.">
        <title>Genome Sequence of the Microsporidian Species Nematocida sp1 Strain ERTm6 (ATCC PRA-372).</title>
        <authorList>
            <person name="Bakowski M.A."/>
            <person name="Priest M."/>
            <person name="Young S."/>
            <person name="Cuomo C.A."/>
            <person name="Troemel E.R."/>
        </authorList>
    </citation>
    <scope>NUCLEOTIDE SEQUENCE [LARGE SCALE GENOMIC DNA]</scope>
    <source>
        <strain evidence="12 13">ERTm6</strain>
    </source>
</reference>
<feature type="domain" description="Protein kinase" evidence="11">
    <location>
        <begin position="10"/>
        <end position="262"/>
    </location>
</feature>
<dbReference type="GO" id="GO:0004674">
    <property type="term" value="F:protein serine/threonine kinase activity"/>
    <property type="evidence" value="ECO:0007669"/>
    <property type="project" value="UniProtKB-KW"/>
</dbReference>
<dbReference type="PROSITE" id="PS00107">
    <property type="entry name" value="PROTEIN_KINASE_ATP"/>
    <property type="match status" value="1"/>
</dbReference>
<comment type="caution">
    <text evidence="12">The sequence shown here is derived from an EMBL/GenBank/DDBJ whole genome shotgun (WGS) entry which is preliminary data.</text>
</comment>
<dbReference type="InterPro" id="IPR000719">
    <property type="entry name" value="Prot_kinase_dom"/>
</dbReference>
<evidence type="ECO:0000256" key="3">
    <source>
        <dbReference type="ARBA" id="ARBA00022679"/>
    </source>
</evidence>
<evidence type="ECO:0000313" key="12">
    <source>
        <dbReference type="EMBL" id="KFG27088.1"/>
    </source>
</evidence>
<proteinExistence type="inferred from homology"/>
<evidence type="ECO:0000259" key="11">
    <source>
        <dbReference type="PROSITE" id="PS50011"/>
    </source>
</evidence>
<dbReference type="EC" id="2.7.11.1" evidence="1"/>
<accession>A0A086J4M0</accession>
<comment type="similarity">
    <text evidence="10">Belongs to the protein kinase superfamily.</text>
</comment>
<protein>
    <recommendedName>
        <fullName evidence="1">non-specific serine/threonine protein kinase</fullName>
        <ecNumber evidence="1">2.7.11.1</ecNumber>
    </recommendedName>
</protein>